<feature type="signal peptide" evidence="1">
    <location>
        <begin position="1"/>
        <end position="25"/>
    </location>
</feature>
<dbReference type="SUPFAM" id="SSF53850">
    <property type="entry name" value="Periplasmic binding protein-like II"/>
    <property type="match status" value="1"/>
</dbReference>
<dbReference type="PANTHER" id="PTHR43649:SF12">
    <property type="entry name" value="DIACETYLCHITOBIOSE BINDING PROTEIN DASA"/>
    <property type="match status" value="1"/>
</dbReference>
<sequence length="438" mass="46495">MPHRAGAVLAALTLLAVGCAAPGTANNSVVDTRTTPGCGTEDITLQARFETGFPLAKALAEEFTRQHPHVTWSIREEQFDVLTRNALRVLADDPPDLMRLPQVSEAVRAGLLRDLDGYARALGWDRRPPAQTRPLRVAPGGRPRGEGPLYATGLSTSVTGVFYNKEIATKLGLSEPRTLADFDATLARAKAAGTTPIAGFNGGATGGLTFPLQSLMGVYSSPKAIDDWTFQRPGGTIDTPATTEAARHLARWLAAGYFDPDLNATDYARMLDRFTSGRALFMVNGDWESAALDRRMPGRVGFFLMPPLRAGGPRAAMAGPPTFAIPARAAHPDCAAAFLDWAATDPTARDLVVRVGGARPLGPATAWPVDPGSVTAATFAATDEVQAGDTAMDFIANATGSIYAKSWTPQLQRLVEGDQTPEGLLRRVQADYLAQTGG</sequence>
<evidence type="ECO:0000313" key="2">
    <source>
        <dbReference type="EMBL" id="GAA0255112.1"/>
    </source>
</evidence>
<reference evidence="2 3" key="1">
    <citation type="journal article" date="2019" name="Int. J. Syst. Evol. Microbiol.">
        <title>The Global Catalogue of Microorganisms (GCM) 10K type strain sequencing project: providing services to taxonomists for standard genome sequencing and annotation.</title>
        <authorList>
            <consortium name="The Broad Institute Genomics Platform"/>
            <consortium name="The Broad Institute Genome Sequencing Center for Infectious Disease"/>
            <person name="Wu L."/>
            <person name="Ma J."/>
        </authorList>
    </citation>
    <scope>NUCLEOTIDE SEQUENCE [LARGE SCALE GENOMIC DNA]</scope>
    <source>
        <strain evidence="2 3">JCM 3380</strain>
    </source>
</reference>
<keyword evidence="3" id="KW-1185">Reference proteome</keyword>
<feature type="chain" id="PRO_5046886602" evidence="1">
    <location>
        <begin position="26"/>
        <end position="438"/>
    </location>
</feature>
<dbReference type="PROSITE" id="PS51257">
    <property type="entry name" value="PROKAR_LIPOPROTEIN"/>
    <property type="match status" value="1"/>
</dbReference>
<dbReference type="InterPro" id="IPR006059">
    <property type="entry name" value="SBP"/>
</dbReference>
<name>A0ABN0UM37_9PSEU</name>
<dbReference type="PANTHER" id="PTHR43649">
    <property type="entry name" value="ARABINOSE-BINDING PROTEIN-RELATED"/>
    <property type="match status" value="1"/>
</dbReference>
<dbReference type="RefSeq" id="WP_343938133.1">
    <property type="nucleotide sequence ID" value="NZ_BAAABU010000023.1"/>
</dbReference>
<dbReference type="Proteomes" id="UP001500416">
    <property type="component" value="Unassembled WGS sequence"/>
</dbReference>
<comment type="caution">
    <text evidence="2">The sequence shown here is derived from an EMBL/GenBank/DDBJ whole genome shotgun (WGS) entry which is preliminary data.</text>
</comment>
<dbReference type="EMBL" id="BAAABU010000023">
    <property type="protein sequence ID" value="GAA0255112.1"/>
    <property type="molecule type" value="Genomic_DNA"/>
</dbReference>
<evidence type="ECO:0000313" key="3">
    <source>
        <dbReference type="Proteomes" id="UP001500416"/>
    </source>
</evidence>
<dbReference type="InterPro" id="IPR050490">
    <property type="entry name" value="Bact_solute-bd_prot1"/>
</dbReference>
<organism evidence="2 3">
    <name type="scientific">Saccharothrix mutabilis subsp. mutabilis</name>
    <dbReference type="NCBI Taxonomy" id="66855"/>
    <lineage>
        <taxon>Bacteria</taxon>
        <taxon>Bacillati</taxon>
        <taxon>Actinomycetota</taxon>
        <taxon>Actinomycetes</taxon>
        <taxon>Pseudonocardiales</taxon>
        <taxon>Pseudonocardiaceae</taxon>
        <taxon>Saccharothrix</taxon>
    </lineage>
</organism>
<accession>A0ABN0UM37</accession>
<gene>
    <name evidence="2" type="ORF">GCM10010492_64880</name>
</gene>
<dbReference type="Pfam" id="PF01547">
    <property type="entry name" value="SBP_bac_1"/>
    <property type="match status" value="1"/>
</dbReference>
<evidence type="ECO:0000256" key="1">
    <source>
        <dbReference type="SAM" id="SignalP"/>
    </source>
</evidence>
<protein>
    <submittedName>
        <fullName evidence="2">Extracellular solute-binding protein</fullName>
    </submittedName>
</protein>
<proteinExistence type="predicted"/>
<dbReference type="Gene3D" id="3.40.190.10">
    <property type="entry name" value="Periplasmic binding protein-like II"/>
    <property type="match status" value="2"/>
</dbReference>
<keyword evidence="1" id="KW-0732">Signal</keyword>